<protein>
    <submittedName>
        <fullName evidence="3">S-adenosyl-L-methionine-dependent methyltransferase</fullName>
    </submittedName>
</protein>
<feature type="compositionally biased region" description="Basic residues" evidence="1">
    <location>
        <begin position="1"/>
        <end position="12"/>
    </location>
</feature>
<dbReference type="PANTHER" id="PTHR43591">
    <property type="entry name" value="METHYLTRANSFERASE"/>
    <property type="match status" value="1"/>
</dbReference>
<evidence type="ECO:0000259" key="2">
    <source>
        <dbReference type="Pfam" id="PF13649"/>
    </source>
</evidence>
<dbReference type="SUPFAM" id="SSF53335">
    <property type="entry name" value="S-adenosyl-L-methionine-dependent methyltransferases"/>
    <property type="match status" value="1"/>
</dbReference>
<dbReference type="GO" id="GO:0032259">
    <property type="term" value="P:methylation"/>
    <property type="evidence" value="ECO:0007669"/>
    <property type="project" value="UniProtKB-KW"/>
</dbReference>
<keyword evidence="3" id="KW-0489">Methyltransferase</keyword>
<dbReference type="Gene3D" id="3.40.50.150">
    <property type="entry name" value="Vaccinia Virus protein VP39"/>
    <property type="match status" value="1"/>
</dbReference>
<dbReference type="OrthoDB" id="2013972at2759"/>
<dbReference type="Pfam" id="PF13649">
    <property type="entry name" value="Methyltransf_25"/>
    <property type="match status" value="1"/>
</dbReference>
<dbReference type="InterPro" id="IPR041698">
    <property type="entry name" value="Methyltransf_25"/>
</dbReference>
<keyword evidence="3" id="KW-0808">Transferase</keyword>
<dbReference type="Proteomes" id="UP000242414">
    <property type="component" value="Unassembled WGS sequence"/>
</dbReference>
<dbReference type="EMBL" id="KV921911">
    <property type="protein sequence ID" value="ORE07040.1"/>
    <property type="molecule type" value="Genomic_DNA"/>
</dbReference>
<evidence type="ECO:0000313" key="3">
    <source>
        <dbReference type="EMBL" id="ORE07040.1"/>
    </source>
</evidence>
<accession>A0A1X0R4S1</accession>
<dbReference type="InterPro" id="IPR029063">
    <property type="entry name" value="SAM-dependent_MTases_sf"/>
</dbReference>
<dbReference type="VEuPathDB" id="FungiDB:BCV72DRAFT_206285"/>
<organism evidence="3">
    <name type="scientific">Rhizopus microsporus var. microsporus</name>
    <dbReference type="NCBI Taxonomy" id="86635"/>
    <lineage>
        <taxon>Eukaryota</taxon>
        <taxon>Fungi</taxon>
        <taxon>Fungi incertae sedis</taxon>
        <taxon>Mucoromycota</taxon>
        <taxon>Mucoromycotina</taxon>
        <taxon>Mucoromycetes</taxon>
        <taxon>Mucorales</taxon>
        <taxon>Mucorineae</taxon>
        <taxon>Rhizopodaceae</taxon>
        <taxon>Rhizopus</taxon>
    </lineage>
</organism>
<feature type="compositionally biased region" description="Polar residues" evidence="1">
    <location>
        <begin position="27"/>
        <end position="40"/>
    </location>
</feature>
<feature type="region of interest" description="Disordered" evidence="1">
    <location>
        <begin position="1"/>
        <end position="42"/>
    </location>
</feature>
<name>A0A1X0R4S1_RHIZD</name>
<gene>
    <name evidence="3" type="ORF">BCV72DRAFT_206285</name>
</gene>
<proteinExistence type="predicted"/>
<dbReference type="GO" id="GO:0008168">
    <property type="term" value="F:methyltransferase activity"/>
    <property type="evidence" value="ECO:0007669"/>
    <property type="project" value="UniProtKB-KW"/>
</dbReference>
<feature type="domain" description="Methyltransferase" evidence="2">
    <location>
        <begin position="98"/>
        <end position="189"/>
    </location>
</feature>
<sequence>MGANISHRRKRVSSVQSKKEKECPSITHKSPTTSNSSDSVILSGRKFHSDPNSVYWLPSDEEEMDRLVGQHFALKTLFEGNIPQVAFKILDFEKGVKILDLGCGPGTWIMDMATEYPNSEFVGIDMCDVFPTNIRPANVTFQVSNALEGLPFEDNSFDIVNFSLFILALKKDQWLPLMKEIRRILRPGGLFHSREASMLLLGNQFVQWASQVFEQRLIERNQEPAICDKIKDLMQEAGFDILSCVKKHTYPARPDHLSREFLWDIKHIFKGCQPFLQDHLGLTNEQYPAFLQQLVTECQKSPEPRWDMVSTLGRKST</sequence>
<evidence type="ECO:0000256" key="1">
    <source>
        <dbReference type="SAM" id="MobiDB-lite"/>
    </source>
</evidence>
<reference evidence="3" key="1">
    <citation type="journal article" date="2016" name="Proc. Natl. Acad. Sci. U.S.A.">
        <title>Lipid metabolic changes in an early divergent fungus govern the establishment of a mutualistic symbiosis with endobacteria.</title>
        <authorList>
            <person name="Lastovetsky O.A."/>
            <person name="Gaspar M.L."/>
            <person name="Mondo S.J."/>
            <person name="LaButti K.M."/>
            <person name="Sandor L."/>
            <person name="Grigoriev I.V."/>
            <person name="Henry S.A."/>
            <person name="Pawlowska T.E."/>
        </authorList>
    </citation>
    <scope>NUCLEOTIDE SEQUENCE [LARGE SCALE GENOMIC DNA]</scope>
    <source>
        <strain evidence="3">ATCC 52814</strain>
    </source>
</reference>
<dbReference type="CDD" id="cd02440">
    <property type="entry name" value="AdoMet_MTases"/>
    <property type="match status" value="1"/>
</dbReference>
<dbReference type="AlphaFoldDB" id="A0A1X0R4S1"/>